<dbReference type="AlphaFoldDB" id="I1D840"/>
<evidence type="ECO:0000256" key="1">
    <source>
        <dbReference type="SAM" id="MobiDB-lite"/>
    </source>
</evidence>
<keyword evidence="3" id="KW-1185">Reference proteome</keyword>
<reference evidence="3" key="2">
    <citation type="submission" date="2012-01" db="EMBL/GenBank/DDBJ databases">
        <title>Noncontiguous Finished sequence of chromosome of Saccharomonospora glauca K62.</title>
        <authorList>
            <consortium name="US DOE Joint Genome Institute"/>
            <person name="Lucas S."/>
            <person name="Han J."/>
            <person name="Lapidus A."/>
            <person name="Cheng J.-F."/>
            <person name="Goodwin L."/>
            <person name="Pitluck S."/>
            <person name="Peters L."/>
            <person name="Mikhailova N."/>
            <person name="Held B."/>
            <person name="Detter J.C."/>
            <person name="Han C."/>
            <person name="Tapia R."/>
            <person name="Land M."/>
            <person name="Hauser L."/>
            <person name="Kyrpides N."/>
            <person name="Ivanova N."/>
            <person name="Pagani I."/>
            <person name="Brambilla E.-M."/>
            <person name="Klenk H.-P."/>
            <person name="Woyke T."/>
        </authorList>
    </citation>
    <scope>NUCLEOTIDE SEQUENCE [LARGE SCALE GENOMIC DNA]</scope>
    <source>
        <strain evidence="3">K62</strain>
    </source>
</reference>
<accession>I1D840</accession>
<dbReference type="Proteomes" id="UP000005087">
    <property type="component" value="Chromosome"/>
</dbReference>
<evidence type="ECO:0000313" key="2">
    <source>
        <dbReference type="EMBL" id="EIF01115.1"/>
    </source>
</evidence>
<organism evidence="2 3">
    <name type="scientific">Saccharomonospora glauca K62</name>
    <dbReference type="NCBI Taxonomy" id="928724"/>
    <lineage>
        <taxon>Bacteria</taxon>
        <taxon>Bacillati</taxon>
        <taxon>Actinomycetota</taxon>
        <taxon>Actinomycetes</taxon>
        <taxon>Pseudonocardiales</taxon>
        <taxon>Pseudonocardiaceae</taxon>
        <taxon>Saccharomonospora</taxon>
    </lineage>
</organism>
<proteinExistence type="predicted"/>
<feature type="compositionally biased region" description="Low complexity" evidence="1">
    <location>
        <begin position="16"/>
        <end position="32"/>
    </location>
</feature>
<name>I1D840_9PSEU</name>
<gene>
    <name evidence="2" type="ORF">SacglDRAFT_04285</name>
</gene>
<reference evidence="2 3" key="1">
    <citation type="submission" date="2011-09" db="EMBL/GenBank/DDBJ databases">
        <authorList>
            <consortium name="US DOE Joint Genome Institute (JGI-PGF)"/>
            <person name="Lucas S."/>
            <person name="Han J."/>
            <person name="Lapidus A."/>
            <person name="Cheng J.-F."/>
            <person name="Goodwin L."/>
            <person name="Pitluck S."/>
            <person name="Peters L."/>
            <person name="Land M.L."/>
            <person name="Hauser L."/>
            <person name="Brambilla E."/>
            <person name="Klenk H.-P."/>
            <person name="Woyke T.J."/>
        </authorList>
    </citation>
    <scope>NUCLEOTIDE SEQUENCE [LARGE SCALE GENOMIC DNA]</scope>
    <source>
        <strain evidence="2 3">K62</strain>
    </source>
</reference>
<feature type="region of interest" description="Disordered" evidence="1">
    <location>
        <begin position="1"/>
        <end position="76"/>
    </location>
</feature>
<dbReference type="EMBL" id="CM001484">
    <property type="protein sequence ID" value="EIF01115.1"/>
    <property type="molecule type" value="Genomic_DNA"/>
</dbReference>
<dbReference type="HOGENOM" id="CLU_1905235_0_0_11"/>
<feature type="compositionally biased region" description="Polar residues" evidence="1">
    <location>
        <begin position="34"/>
        <end position="53"/>
    </location>
</feature>
<evidence type="ECO:0000313" key="3">
    <source>
        <dbReference type="Proteomes" id="UP000005087"/>
    </source>
</evidence>
<protein>
    <submittedName>
        <fullName evidence="2">Uncharacterized protein</fullName>
    </submittedName>
</protein>
<sequence length="133" mass="13962">MTGVAPQKSPNTKPLVSRNSANSAGRASVAVSPTWATTADVSSPSMAPTTEIRSTGRCPHAAARRPQNELTTTTPEALTAITTPMASSLKPSSRASGARIGVTICWPTIRPNTARQTSKIGFFCQWLSGCWCS</sequence>